<sequence length="66" mass="7333">MHSVAPAHTGKQRILQFDFTAMEGSILLLPSVSASNKDLARAETQRPRIAQWQCGAFGLFSDDQWT</sequence>
<gene>
    <name evidence="1" type="ORF">HNQ93_000907</name>
</gene>
<name>A0A7W9SY62_9BACT</name>
<organism evidence="1 2">
    <name type="scientific">Hymenobacter luteus</name>
    <dbReference type="NCBI Taxonomy" id="1411122"/>
    <lineage>
        <taxon>Bacteria</taxon>
        <taxon>Pseudomonadati</taxon>
        <taxon>Bacteroidota</taxon>
        <taxon>Cytophagia</taxon>
        <taxon>Cytophagales</taxon>
        <taxon>Hymenobacteraceae</taxon>
        <taxon>Hymenobacter</taxon>
    </lineage>
</organism>
<dbReference type="EMBL" id="JACHGG010000001">
    <property type="protein sequence ID" value="MBB6058077.1"/>
    <property type="molecule type" value="Genomic_DNA"/>
</dbReference>
<evidence type="ECO:0000313" key="1">
    <source>
        <dbReference type="EMBL" id="MBB6058077.1"/>
    </source>
</evidence>
<dbReference type="AlphaFoldDB" id="A0A7W9SY62"/>
<reference evidence="1 2" key="1">
    <citation type="submission" date="2020-08" db="EMBL/GenBank/DDBJ databases">
        <title>Genomic Encyclopedia of Type Strains, Phase IV (KMG-IV): sequencing the most valuable type-strain genomes for metagenomic binning, comparative biology and taxonomic classification.</title>
        <authorList>
            <person name="Goeker M."/>
        </authorList>
    </citation>
    <scope>NUCLEOTIDE SEQUENCE [LARGE SCALE GENOMIC DNA]</scope>
    <source>
        <strain evidence="1 2">DSM 26718</strain>
    </source>
</reference>
<dbReference type="Proteomes" id="UP000532746">
    <property type="component" value="Unassembled WGS sequence"/>
</dbReference>
<keyword evidence="2" id="KW-1185">Reference proteome</keyword>
<evidence type="ECO:0000313" key="2">
    <source>
        <dbReference type="Proteomes" id="UP000532746"/>
    </source>
</evidence>
<accession>A0A7W9SY62</accession>
<comment type="caution">
    <text evidence="1">The sequence shown here is derived from an EMBL/GenBank/DDBJ whole genome shotgun (WGS) entry which is preliminary data.</text>
</comment>
<proteinExistence type="predicted"/>
<protein>
    <submittedName>
        <fullName evidence="1">Uncharacterized protein</fullName>
    </submittedName>
</protein>